<dbReference type="RefSeq" id="WP_047121283.1">
    <property type="nucleotide sequence ID" value="NZ_LN831788.1"/>
</dbReference>
<dbReference type="AlphaFoldDB" id="A0A0F7VL17"/>
<evidence type="ECO:0000313" key="4">
    <source>
        <dbReference type="Proteomes" id="UP000035016"/>
    </source>
</evidence>
<dbReference type="PANTHER" id="PTHR35010">
    <property type="entry name" value="BLL4672 PROTEIN-RELATED"/>
    <property type="match status" value="1"/>
</dbReference>
<gene>
    <name evidence="3" type="ORF">sle1_083</name>
</gene>
<dbReference type="InterPro" id="IPR001387">
    <property type="entry name" value="Cro/C1-type_HTH"/>
</dbReference>
<evidence type="ECO:0000313" key="3">
    <source>
        <dbReference type="EMBL" id="CQR59250.1"/>
    </source>
</evidence>
<feature type="region of interest" description="Disordered" evidence="1">
    <location>
        <begin position="21"/>
        <end position="42"/>
    </location>
</feature>
<protein>
    <submittedName>
        <fullName evidence="3">Sle1_083 protein</fullName>
    </submittedName>
</protein>
<feature type="domain" description="MmyB-like transcription regulator ligand binding" evidence="2">
    <location>
        <begin position="114"/>
        <end position="265"/>
    </location>
</feature>
<dbReference type="InterPro" id="IPR041413">
    <property type="entry name" value="MLTR_LBD"/>
</dbReference>
<accession>A0A0F7VL17</accession>
<geneLocation type="plasmid" evidence="3 4">
    <name>pSLE1</name>
</geneLocation>
<keyword evidence="3" id="KW-0614">Plasmid</keyword>
<dbReference type="KEGG" id="sle:sle1_083"/>
<name>A0A0F7VL17_STRLW</name>
<dbReference type="Pfam" id="PF17765">
    <property type="entry name" value="MLTR_LBD"/>
    <property type="match status" value="1"/>
</dbReference>
<evidence type="ECO:0000259" key="2">
    <source>
        <dbReference type="Pfam" id="PF17765"/>
    </source>
</evidence>
<proteinExistence type="predicted"/>
<reference evidence="4" key="1">
    <citation type="submission" date="2015-02" db="EMBL/GenBank/DDBJ databases">
        <authorList>
            <person name="Gomez-Escribano P.J."/>
        </authorList>
    </citation>
    <scope>NUCLEOTIDE SEQUENCE [LARGE SCALE GENOMIC DNA]</scope>
    <source>
        <strain evidence="4">C34 (DSM 42122 / NRRL B-24963)</strain>
        <plasmid evidence="4">pSLE1</plasmid>
    </source>
</reference>
<sequence>MNKPDKPALKKLLKDARARIAPEAHGLTRPNRQGRRAPGLSQHQVDELINRARGTCHRLESGTYPNPPADLLRDIATLLQFNEQEWMALCRYARGEDPPGPLYDTSGDQVPGAWQDAVNGMTHMAYVTDASWNVLACNPQFHTLFHGGRAPANTMRWMLLDGRNQLTDWATAWAPFVMPQLRAALAQRPDDTVLRDIEHDVLADPISRPLYEAGGASIHPDGDERPIRHATEGDGWVTMCVAQPMAAPGSRFMILIFRPGPRRTTTRRTMLQAQ</sequence>
<organism evidence="3 4">
    <name type="scientific">Streptomyces leeuwenhoekii</name>
    <dbReference type="NCBI Taxonomy" id="1437453"/>
    <lineage>
        <taxon>Bacteria</taxon>
        <taxon>Bacillati</taxon>
        <taxon>Actinomycetota</taxon>
        <taxon>Actinomycetes</taxon>
        <taxon>Kitasatosporales</taxon>
        <taxon>Streptomycetaceae</taxon>
        <taxon>Streptomyces</taxon>
    </lineage>
</organism>
<evidence type="ECO:0000256" key="1">
    <source>
        <dbReference type="SAM" id="MobiDB-lite"/>
    </source>
</evidence>
<dbReference type="PATRIC" id="fig|1437453.6.peg.7209"/>
<dbReference type="Gene3D" id="3.30.450.180">
    <property type="match status" value="1"/>
</dbReference>
<dbReference type="CDD" id="cd00093">
    <property type="entry name" value="HTH_XRE"/>
    <property type="match status" value="1"/>
</dbReference>
<dbReference type="InterPro" id="IPR010982">
    <property type="entry name" value="Lambda_DNA-bd_dom_sf"/>
</dbReference>
<dbReference type="PANTHER" id="PTHR35010:SF2">
    <property type="entry name" value="BLL4672 PROTEIN"/>
    <property type="match status" value="1"/>
</dbReference>
<dbReference type="GO" id="GO:0003677">
    <property type="term" value="F:DNA binding"/>
    <property type="evidence" value="ECO:0007669"/>
    <property type="project" value="InterPro"/>
</dbReference>
<dbReference type="Gene3D" id="1.10.260.40">
    <property type="entry name" value="lambda repressor-like DNA-binding domains"/>
    <property type="match status" value="1"/>
</dbReference>
<dbReference type="Pfam" id="PF13560">
    <property type="entry name" value="HTH_31"/>
    <property type="match status" value="1"/>
</dbReference>
<dbReference type="Proteomes" id="UP000035016">
    <property type="component" value="Plasmid pSLE1"/>
</dbReference>
<dbReference type="SUPFAM" id="SSF47413">
    <property type="entry name" value="lambda repressor-like DNA-binding domains"/>
    <property type="match status" value="1"/>
</dbReference>
<dbReference type="EMBL" id="LN831788">
    <property type="protein sequence ID" value="CQR59250.1"/>
    <property type="molecule type" value="Genomic_DNA"/>
</dbReference>